<keyword evidence="5" id="KW-1185">Reference proteome</keyword>
<organism evidence="4">
    <name type="scientific">Fopius arisanus</name>
    <dbReference type="NCBI Taxonomy" id="64838"/>
    <lineage>
        <taxon>Eukaryota</taxon>
        <taxon>Metazoa</taxon>
        <taxon>Ecdysozoa</taxon>
        <taxon>Arthropoda</taxon>
        <taxon>Hexapoda</taxon>
        <taxon>Insecta</taxon>
        <taxon>Pterygota</taxon>
        <taxon>Neoptera</taxon>
        <taxon>Endopterygota</taxon>
        <taxon>Hymenoptera</taxon>
        <taxon>Apocrita</taxon>
        <taxon>Ichneumonoidea</taxon>
        <taxon>Braconidae</taxon>
        <taxon>Opiinae</taxon>
        <taxon>Fopius</taxon>
    </lineage>
</organism>
<evidence type="ECO:0000313" key="4">
    <source>
        <dbReference type="EMBL" id="JAG75823.1"/>
    </source>
</evidence>
<dbReference type="CTD" id="112752"/>
<reference evidence="6" key="2">
    <citation type="submission" date="2025-04" db="UniProtKB">
        <authorList>
            <consortium name="RefSeq"/>
        </authorList>
    </citation>
    <scope>IDENTIFICATION</scope>
    <source>
        <strain evidence="6">USDA-PBARC FA_bdor</strain>
        <tissue evidence="6">Whole organism</tissue>
    </source>
</reference>
<accession>A0A9R1TIR1</accession>
<accession>A0A0C9RG79</accession>
<feature type="compositionally biased region" description="Basic and acidic residues" evidence="3">
    <location>
        <begin position="89"/>
        <end position="98"/>
    </location>
</feature>
<gene>
    <name evidence="4" type="primary">ift43a_1</name>
    <name evidence="6" type="synonym">IFT43</name>
    <name evidence="4" type="ORF">g.15638</name>
</gene>
<sequence length="199" mass="22212">MEWGNELEPVTKKNYLQQLIPRLGRRAGHNVNQDEGRFDDDILESPGTGVSSGTSGKTIQVPVAPPRTRKTGWSDELKSAKGRSAHIAEQSKTRKSNGEESIDDIPIIPDAEEFHEENLTEAPAIPSGGNRVAAYQELDTDLLKNASFAFLDDVNLSLLTERMYPEKSVQEPDEVWNWESMFIQVSSELNSEAQKKNET</sequence>
<dbReference type="RefSeq" id="XP_011309703.1">
    <property type="nucleotide sequence ID" value="XM_011311401.1"/>
</dbReference>
<dbReference type="GO" id="GO:0030991">
    <property type="term" value="C:intraciliary transport particle A"/>
    <property type="evidence" value="ECO:0007669"/>
    <property type="project" value="InterPro"/>
</dbReference>
<evidence type="ECO:0000256" key="2">
    <source>
        <dbReference type="ARBA" id="ARBA00022794"/>
    </source>
</evidence>
<feature type="compositionally biased region" description="Low complexity" evidence="3">
    <location>
        <begin position="45"/>
        <end position="58"/>
    </location>
</feature>
<evidence type="ECO:0000313" key="6">
    <source>
        <dbReference type="RefSeq" id="XP_011309703.1"/>
    </source>
</evidence>
<dbReference type="Pfam" id="PF15305">
    <property type="entry name" value="IFT43"/>
    <property type="match status" value="1"/>
</dbReference>
<evidence type="ECO:0000313" key="5">
    <source>
        <dbReference type="Proteomes" id="UP000694866"/>
    </source>
</evidence>
<evidence type="ECO:0000256" key="3">
    <source>
        <dbReference type="SAM" id="MobiDB-lite"/>
    </source>
</evidence>
<dbReference type="KEGG" id="fas:105270465"/>
<dbReference type="GeneID" id="105270465"/>
<dbReference type="AlphaFoldDB" id="A0A0C9RG79"/>
<evidence type="ECO:0000256" key="1">
    <source>
        <dbReference type="ARBA" id="ARBA00007563"/>
    </source>
</evidence>
<dbReference type="InterPro" id="IPR029302">
    <property type="entry name" value="IFT43"/>
</dbReference>
<dbReference type="PANTHER" id="PTHR33724">
    <property type="entry name" value="INTRAFLAGELLAR TRANSPORT PROTEIN 43 HOMOLOG"/>
    <property type="match status" value="1"/>
</dbReference>
<keyword evidence="2" id="KW-0970">Cilium biogenesis/degradation</keyword>
<protein>
    <submittedName>
        <fullName evidence="4">Ift43a_1 protein</fullName>
    </submittedName>
    <submittedName>
        <fullName evidence="6">Intraflagellar transport protein 43 homolog A isoform X1</fullName>
    </submittedName>
</protein>
<dbReference type="EMBL" id="GBYB01006056">
    <property type="protein sequence ID" value="JAG75823.1"/>
    <property type="molecule type" value="Transcribed_RNA"/>
</dbReference>
<reference evidence="4" key="1">
    <citation type="submission" date="2015-01" db="EMBL/GenBank/DDBJ databases">
        <title>Transcriptome Assembly of Fopius arisanus.</title>
        <authorList>
            <person name="Geib S."/>
        </authorList>
    </citation>
    <scope>NUCLEOTIDE SEQUENCE</scope>
</reference>
<dbReference type="GO" id="GO:0035721">
    <property type="term" value="P:intraciliary retrograde transport"/>
    <property type="evidence" value="ECO:0007669"/>
    <property type="project" value="TreeGrafter"/>
</dbReference>
<feature type="region of interest" description="Disordered" evidence="3">
    <location>
        <begin position="22"/>
        <end position="104"/>
    </location>
</feature>
<comment type="similarity">
    <text evidence="1">Belongs to the IFT43 family.</text>
</comment>
<name>A0A0C9RG79_9HYME</name>
<proteinExistence type="inferred from homology"/>
<dbReference type="OrthoDB" id="206950at2759"/>
<dbReference type="PANTHER" id="PTHR33724:SF1">
    <property type="entry name" value="INTRAFLAGELLAR TRANSPORT PROTEIN 43 HOMOLOG"/>
    <property type="match status" value="1"/>
</dbReference>
<dbReference type="Proteomes" id="UP000694866">
    <property type="component" value="Unplaced"/>
</dbReference>
<dbReference type="GO" id="GO:0005929">
    <property type="term" value="C:cilium"/>
    <property type="evidence" value="ECO:0007669"/>
    <property type="project" value="TreeGrafter"/>
</dbReference>